<sequence>MKKVLFALSFLMVIGLGSIMAQAQTVTGTVTGNEDGIPIPGVSVFVKGTTVGTVTQPDGTFTLSVPEEGETIVFSFVGMQTQEISYESQSTINVALVSESIAMDEVVVTALGISREKKAVGYATTSVDGEDIAKSKAVNPMNALQGKVAGVDISTAPGPGATQNVIIRGASSFGSNQPLYIVDGVPITNEQNRSGDDLNSQVDFGSGINALNPNDIEELTVLKGAAATALYGSRAANGVIMITTKSGSDTDGKIQINYDGGYTLSKVGRLPEVQRQFGQGWSGDRALDENGNWGAPYDGRDRVWGNEVDNHQLIKPYAFLEDRVRDFFDYGENIKNSLSLSGGNANTTYFLSLSQNAVDGVIPTDADSYDRYTIATNGSHKAGKLKFSSSVNFSTEETSSVPSGQGTSVFRSLYEIPNDVSIVDMENYRGKFYYLDNYFTPYGVNPYYVLNQDGATQSKNKIFGKFQLDFDLLEKLRLTYRFGGDLEVARSESHKAIIEFSEGAPNANSSTANPGNYEEIRRTRVQMNHDFMVNFNHDFSDNISLNFISGLNINERKYNWLSGSVNSIDVPGVYRLFNSLSPSISDQESEKRRLVGVYGNADLSFKNYLYLTLTARNDWSSTLPLDNNSYFYPGVTTSFLITDFLKEKGISSSVLSFAKIRAAYGMTGSDTEPYFVYDRYVSAFSANPNFPEVDDLTFPLGGTNSYMVSNRLGNSDLKPELTTEFELGFEGRFLNNRIGVDFSYYNRFTDGLIATLPKDPTTGYTEQRSNLGDVRNKGYEIILDGYPVRGEDFQWNVSVNFATNDNVVENLEVDEVNLGGFGSGGIFAVEGKPLGQFKFESARTVELDGEEHIVVDGSGMPQATADEVFLGKDINEEFRAGLTNTFAYKGVTMSATFDLRYGGYIYSYTKDYMHWTGSSPESVLNDRRPFIVPNSVVDNGDGTYSENNVVVDPTALHTFYSDGGMQGPDFAIIDRSYLKLRDLSLSYQLPKSITDKLKLNTVSLSFNASNILLWTPAENPYIDPETTTFGNDVAAKFGEFGANPTNEYYTFGVAFSL</sequence>
<keyword evidence="10" id="KW-0732">Signal</keyword>
<gene>
    <name evidence="13" type="ORF">DDZ16_20125</name>
</gene>
<dbReference type="Gene3D" id="2.60.40.1120">
    <property type="entry name" value="Carboxypeptidase-like, regulatory domain"/>
    <property type="match status" value="1"/>
</dbReference>
<dbReference type="AlphaFoldDB" id="A0A2U2B3B0"/>
<dbReference type="InterPro" id="IPR037066">
    <property type="entry name" value="Plug_dom_sf"/>
</dbReference>
<evidence type="ECO:0000256" key="3">
    <source>
        <dbReference type="ARBA" id="ARBA00022452"/>
    </source>
</evidence>
<reference evidence="13 14" key="1">
    <citation type="submission" date="2018-05" db="EMBL/GenBank/DDBJ databases">
        <title>Marinilabilia rubrum sp. nov., isolated from saltern sediment.</title>
        <authorList>
            <person name="Zhang R."/>
        </authorList>
    </citation>
    <scope>NUCLEOTIDE SEQUENCE [LARGE SCALE GENOMIC DNA]</scope>
    <source>
        <strain evidence="13 14">WTE16</strain>
    </source>
</reference>
<protein>
    <submittedName>
        <fullName evidence="13">SusC/RagA family TonB-linked outer membrane protein</fullName>
    </submittedName>
</protein>
<keyword evidence="4 8" id="KW-0812">Transmembrane</keyword>
<dbReference type="InterPro" id="IPR012910">
    <property type="entry name" value="Plug_dom"/>
</dbReference>
<dbReference type="SUPFAM" id="SSF56935">
    <property type="entry name" value="Porins"/>
    <property type="match status" value="1"/>
</dbReference>
<dbReference type="PANTHER" id="PTHR30069">
    <property type="entry name" value="TONB-DEPENDENT OUTER MEMBRANE RECEPTOR"/>
    <property type="match status" value="1"/>
</dbReference>
<evidence type="ECO:0000256" key="8">
    <source>
        <dbReference type="PROSITE-ProRule" id="PRU01360"/>
    </source>
</evidence>
<dbReference type="NCBIfam" id="TIGR04056">
    <property type="entry name" value="OMP_RagA_SusC"/>
    <property type="match status" value="1"/>
</dbReference>
<dbReference type="SUPFAM" id="SSF49464">
    <property type="entry name" value="Carboxypeptidase regulatory domain-like"/>
    <property type="match status" value="1"/>
</dbReference>
<dbReference type="InterPro" id="IPR023996">
    <property type="entry name" value="TonB-dep_OMP_SusC/RagA"/>
</dbReference>
<name>A0A2U2B3B0_9BACT</name>
<dbReference type="InterPro" id="IPR000531">
    <property type="entry name" value="Beta-barrel_TonB"/>
</dbReference>
<dbReference type="NCBIfam" id="TIGR04057">
    <property type="entry name" value="SusC_RagA_signa"/>
    <property type="match status" value="1"/>
</dbReference>
<evidence type="ECO:0000256" key="4">
    <source>
        <dbReference type="ARBA" id="ARBA00022692"/>
    </source>
</evidence>
<keyword evidence="14" id="KW-1185">Reference proteome</keyword>
<dbReference type="GO" id="GO:0044718">
    <property type="term" value="P:siderophore transmembrane transport"/>
    <property type="evidence" value="ECO:0007669"/>
    <property type="project" value="TreeGrafter"/>
</dbReference>
<dbReference type="EMBL" id="QEWP01000033">
    <property type="protein sequence ID" value="PWD97556.1"/>
    <property type="molecule type" value="Genomic_DNA"/>
</dbReference>
<dbReference type="Pfam" id="PF07715">
    <property type="entry name" value="Plug"/>
    <property type="match status" value="1"/>
</dbReference>
<keyword evidence="6 8" id="KW-0472">Membrane</keyword>
<dbReference type="Proteomes" id="UP000244956">
    <property type="component" value="Unassembled WGS sequence"/>
</dbReference>
<feature type="domain" description="TonB-dependent receptor-like beta-barrel" evidence="11">
    <location>
        <begin position="433"/>
        <end position="807"/>
    </location>
</feature>
<keyword evidence="3 8" id="KW-1134">Transmembrane beta strand</keyword>
<keyword evidence="5 9" id="KW-0798">TonB box</keyword>
<evidence type="ECO:0000256" key="10">
    <source>
        <dbReference type="SAM" id="SignalP"/>
    </source>
</evidence>
<evidence type="ECO:0000256" key="7">
    <source>
        <dbReference type="ARBA" id="ARBA00023237"/>
    </source>
</evidence>
<evidence type="ECO:0000256" key="1">
    <source>
        <dbReference type="ARBA" id="ARBA00004571"/>
    </source>
</evidence>
<keyword evidence="2 8" id="KW-0813">Transport</keyword>
<dbReference type="OrthoDB" id="9768177at2"/>
<evidence type="ECO:0000256" key="5">
    <source>
        <dbReference type="ARBA" id="ARBA00023077"/>
    </source>
</evidence>
<evidence type="ECO:0000313" key="13">
    <source>
        <dbReference type="EMBL" id="PWD97556.1"/>
    </source>
</evidence>
<dbReference type="Pfam" id="PF13715">
    <property type="entry name" value="CarbopepD_reg_2"/>
    <property type="match status" value="1"/>
</dbReference>
<dbReference type="Pfam" id="PF00593">
    <property type="entry name" value="TonB_dep_Rec_b-barrel"/>
    <property type="match status" value="1"/>
</dbReference>
<feature type="chain" id="PRO_5015713323" evidence="10">
    <location>
        <begin position="24"/>
        <end position="1057"/>
    </location>
</feature>
<dbReference type="PANTHER" id="PTHR30069:SF50">
    <property type="entry name" value="TONB-DEPENDENT RECEPTOR HI_1217-RELATED"/>
    <property type="match status" value="1"/>
</dbReference>
<dbReference type="InterPro" id="IPR008969">
    <property type="entry name" value="CarboxyPept-like_regulatory"/>
</dbReference>
<keyword evidence="7 8" id="KW-0998">Cell outer membrane</keyword>
<dbReference type="Gene3D" id="2.40.170.20">
    <property type="entry name" value="TonB-dependent receptor, beta-barrel domain"/>
    <property type="match status" value="1"/>
</dbReference>
<comment type="caution">
    <text evidence="13">The sequence shown here is derived from an EMBL/GenBank/DDBJ whole genome shotgun (WGS) entry which is preliminary data.</text>
</comment>
<evidence type="ECO:0000313" key="14">
    <source>
        <dbReference type="Proteomes" id="UP000244956"/>
    </source>
</evidence>
<dbReference type="InterPro" id="IPR036942">
    <property type="entry name" value="Beta-barrel_TonB_sf"/>
</dbReference>
<accession>A0A2U2B3B0</accession>
<dbReference type="GO" id="GO:0009279">
    <property type="term" value="C:cell outer membrane"/>
    <property type="evidence" value="ECO:0007669"/>
    <property type="project" value="UniProtKB-SubCell"/>
</dbReference>
<organism evidence="13 14">
    <name type="scientific">Marinilabilia rubra</name>
    <dbReference type="NCBI Taxonomy" id="2162893"/>
    <lineage>
        <taxon>Bacteria</taxon>
        <taxon>Pseudomonadati</taxon>
        <taxon>Bacteroidota</taxon>
        <taxon>Bacteroidia</taxon>
        <taxon>Marinilabiliales</taxon>
        <taxon>Marinilabiliaceae</taxon>
        <taxon>Marinilabilia</taxon>
    </lineage>
</organism>
<evidence type="ECO:0000259" key="11">
    <source>
        <dbReference type="Pfam" id="PF00593"/>
    </source>
</evidence>
<dbReference type="GO" id="GO:0015344">
    <property type="term" value="F:siderophore uptake transmembrane transporter activity"/>
    <property type="evidence" value="ECO:0007669"/>
    <property type="project" value="TreeGrafter"/>
</dbReference>
<dbReference type="Gene3D" id="2.170.130.10">
    <property type="entry name" value="TonB-dependent receptor, plug domain"/>
    <property type="match status" value="1"/>
</dbReference>
<evidence type="ECO:0000256" key="6">
    <source>
        <dbReference type="ARBA" id="ARBA00023136"/>
    </source>
</evidence>
<comment type="similarity">
    <text evidence="8 9">Belongs to the TonB-dependent receptor family.</text>
</comment>
<comment type="subcellular location">
    <subcellularLocation>
        <location evidence="1 8">Cell outer membrane</location>
        <topology evidence="1 8">Multi-pass membrane protein</topology>
    </subcellularLocation>
</comment>
<evidence type="ECO:0000259" key="12">
    <source>
        <dbReference type="Pfam" id="PF07715"/>
    </source>
</evidence>
<evidence type="ECO:0000256" key="9">
    <source>
        <dbReference type="RuleBase" id="RU003357"/>
    </source>
</evidence>
<feature type="domain" description="TonB-dependent receptor plug" evidence="12">
    <location>
        <begin position="117"/>
        <end position="239"/>
    </location>
</feature>
<evidence type="ECO:0000256" key="2">
    <source>
        <dbReference type="ARBA" id="ARBA00022448"/>
    </source>
</evidence>
<dbReference type="InterPro" id="IPR023997">
    <property type="entry name" value="TonB-dep_OMP_SusC/RagA_CS"/>
</dbReference>
<dbReference type="RefSeq" id="WP_109266277.1">
    <property type="nucleotide sequence ID" value="NZ_QEWP01000033.1"/>
</dbReference>
<dbReference type="PROSITE" id="PS52016">
    <property type="entry name" value="TONB_DEPENDENT_REC_3"/>
    <property type="match status" value="1"/>
</dbReference>
<feature type="signal peptide" evidence="10">
    <location>
        <begin position="1"/>
        <end position="23"/>
    </location>
</feature>
<dbReference type="InterPro" id="IPR039426">
    <property type="entry name" value="TonB-dep_rcpt-like"/>
</dbReference>
<proteinExistence type="inferred from homology"/>